<feature type="transmembrane region" description="Helical" evidence="2">
    <location>
        <begin position="162"/>
        <end position="184"/>
    </location>
</feature>
<keyword evidence="2" id="KW-0812">Transmembrane</keyword>
<proteinExistence type="predicted"/>
<feature type="transmembrane region" description="Helical" evidence="2">
    <location>
        <begin position="63"/>
        <end position="84"/>
    </location>
</feature>
<dbReference type="Proteomes" id="UP001595921">
    <property type="component" value="Unassembled WGS sequence"/>
</dbReference>
<evidence type="ECO:0000256" key="1">
    <source>
        <dbReference type="SAM" id="MobiDB-lite"/>
    </source>
</evidence>
<keyword evidence="2" id="KW-0472">Membrane</keyword>
<reference evidence="3 4" key="1">
    <citation type="journal article" date="2019" name="Int. J. Syst. Evol. Microbiol.">
        <title>The Global Catalogue of Microorganisms (GCM) 10K type strain sequencing project: providing services to taxonomists for standard genome sequencing and annotation.</title>
        <authorList>
            <consortium name="The Broad Institute Genomics Platform"/>
            <consortium name="The Broad Institute Genome Sequencing Center for Infectious Disease"/>
            <person name="Wu L."/>
            <person name="Ma J."/>
        </authorList>
    </citation>
    <scope>NUCLEOTIDE SEQUENCE [LARGE SCALE GENOMIC DNA]</scope>
    <source>
        <strain evidence="3 4">CGMCC 1.12553</strain>
    </source>
</reference>
<evidence type="ECO:0000313" key="4">
    <source>
        <dbReference type="Proteomes" id="UP001595921"/>
    </source>
</evidence>
<comment type="caution">
    <text evidence="3">The sequence shown here is derived from an EMBL/GenBank/DDBJ whole genome shotgun (WGS) entry which is preliminary data.</text>
</comment>
<evidence type="ECO:0000313" key="3">
    <source>
        <dbReference type="EMBL" id="MFC4356977.1"/>
    </source>
</evidence>
<feature type="region of interest" description="Disordered" evidence="1">
    <location>
        <begin position="1"/>
        <end position="26"/>
    </location>
</feature>
<sequence>MFTVTATDASPLTRQPTADDPSSATGSRPGTLLTLLTAGSVGLFAAVWATFALVPDPSATVRVALLALGASSLWTLAAGVVALWRTHLRGDGFVGAVGAAVTTLGVACGALGVTVVALVSASPPQGMFVFPVLAVGVGIVAALAGSLPLGIALWRDGDASRFGAALLAGSLPFGLGAAGVLTLLYGGGGFVGLLAGVLAFALGIVVLGLVR</sequence>
<protein>
    <submittedName>
        <fullName evidence="3">Uncharacterized protein</fullName>
    </submittedName>
</protein>
<accession>A0ABD5P7V5</accession>
<dbReference type="EMBL" id="JBHSDS010000003">
    <property type="protein sequence ID" value="MFC4356977.1"/>
    <property type="molecule type" value="Genomic_DNA"/>
</dbReference>
<feature type="transmembrane region" description="Helical" evidence="2">
    <location>
        <begin position="190"/>
        <end position="210"/>
    </location>
</feature>
<feature type="transmembrane region" description="Helical" evidence="2">
    <location>
        <begin position="96"/>
        <end position="121"/>
    </location>
</feature>
<evidence type="ECO:0000256" key="2">
    <source>
        <dbReference type="SAM" id="Phobius"/>
    </source>
</evidence>
<gene>
    <name evidence="3" type="ORF">ACFO0N_03330</name>
</gene>
<feature type="transmembrane region" description="Helical" evidence="2">
    <location>
        <begin position="32"/>
        <end position="51"/>
    </location>
</feature>
<keyword evidence="4" id="KW-1185">Reference proteome</keyword>
<name>A0ABD5P7V5_9EURY</name>
<dbReference type="AlphaFoldDB" id="A0ABD5P7V5"/>
<feature type="transmembrane region" description="Helical" evidence="2">
    <location>
        <begin position="127"/>
        <end position="150"/>
    </location>
</feature>
<keyword evidence="2" id="KW-1133">Transmembrane helix</keyword>
<organism evidence="3 4">
    <name type="scientific">Halobium salinum</name>
    <dbReference type="NCBI Taxonomy" id="1364940"/>
    <lineage>
        <taxon>Archaea</taxon>
        <taxon>Methanobacteriati</taxon>
        <taxon>Methanobacteriota</taxon>
        <taxon>Stenosarchaea group</taxon>
        <taxon>Halobacteria</taxon>
        <taxon>Halobacteriales</taxon>
        <taxon>Haloferacaceae</taxon>
        <taxon>Halobium</taxon>
    </lineage>
</organism>